<dbReference type="PANTHER" id="PTHR33116:SF79">
    <property type="entry name" value="REVERSE TRANSCRIPTASE DOMAIN, ZINC FINGER, CCHC-TYPE-RELATED"/>
    <property type="match status" value="1"/>
</dbReference>
<keyword evidence="2" id="KW-1185">Reference proteome</keyword>
<protein>
    <submittedName>
        <fullName evidence="1">Uncharacterized protein</fullName>
    </submittedName>
</protein>
<proteinExistence type="predicted"/>
<name>A0ABQ5DMT8_9ASTR</name>
<sequence>MMPGVVCKFLNSLFRLDLVPTRAIISESRKPIFDNDQFTKDCPDCEDSQFCHSSRVSHPQLQLGIPGYLILSTNVSDVPEDSRGNRLENLLASDKAGASLPEKEKGFFCVCKTGSVGSPWVSVDWDAGCHGWRQMLRCRCFRTELITPDLICPSTYQLLWNSGGDSGPDLSFDKSASLERLFSSARVSLAEASLSQIYPSDVPGCIWDYVCETVVRFGDDVTSNLQKHLNKPHGKSVTQLKSSLKGCLGKDEFVKSVVAYQKKLGGSTKVPQSLRLYTLEDHIFALCPFSRNIWDLIRKWWGLDVIPLDTALNVLEMADDGDLNFGEKISSLFDVVVLCAIWWIWKAQNLLVFQAVKVNMINIIDDIIATSYLWIKNKAKSMEVKSIYEVAFKSSCFRNWGYNLGLEVAV</sequence>
<organism evidence="1 2">
    <name type="scientific">Tanacetum coccineum</name>
    <dbReference type="NCBI Taxonomy" id="301880"/>
    <lineage>
        <taxon>Eukaryota</taxon>
        <taxon>Viridiplantae</taxon>
        <taxon>Streptophyta</taxon>
        <taxon>Embryophyta</taxon>
        <taxon>Tracheophyta</taxon>
        <taxon>Spermatophyta</taxon>
        <taxon>Magnoliopsida</taxon>
        <taxon>eudicotyledons</taxon>
        <taxon>Gunneridae</taxon>
        <taxon>Pentapetalae</taxon>
        <taxon>asterids</taxon>
        <taxon>campanulids</taxon>
        <taxon>Asterales</taxon>
        <taxon>Asteraceae</taxon>
        <taxon>Asteroideae</taxon>
        <taxon>Anthemideae</taxon>
        <taxon>Anthemidinae</taxon>
        <taxon>Tanacetum</taxon>
    </lineage>
</organism>
<accession>A0ABQ5DMT8</accession>
<evidence type="ECO:0000313" key="1">
    <source>
        <dbReference type="EMBL" id="GJT40506.1"/>
    </source>
</evidence>
<dbReference type="PANTHER" id="PTHR33116">
    <property type="entry name" value="REVERSE TRANSCRIPTASE ZINC-BINDING DOMAIN-CONTAINING PROTEIN-RELATED-RELATED"/>
    <property type="match status" value="1"/>
</dbReference>
<gene>
    <name evidence="1" type="ORF">Tco_0940371</name>
</gene>
<evidence type="ECO:0000313" key="2">
    <source>
        <dbReference type="Proteomes" id="UP001151760"/>
    </source>
</evidence>
<comment type="caution">
    <text evidence="1">The sequence shown here is derived from an EMBL/GenBank/DDBJ whole genome shotgun (WGS) entry which is preliminary data.</text>
</comment>
<reference evidence="1" key="1">
    <citation type="journal article" date="2022" name="Int. J. Mol. Sci.">
        <title>Draft Genome of Tanacetum Coccineum: Genomic Comparison of Closely Related Tanacetum-Family Plants.</title>
        <authorList>
            <person name="Yamashiro T."/>
            <person name="Shiraishi A."/>
            <person name="Nakayama K."/>
            <person name="Satake H."/>
        </authorList>
    </citation>
    <scope>NUCLEOTIDE SEQUENCE</scope>
</reference>
<reference evidence="1" key="2">
    <citation type="submission" date="2022-01" db="EMBL/GenBank/DDBJ databases">
        <authorList>
            <person name="Yamashiro T."/>
            <person name="Shiraishi A."/>
            <person name="Satake H."/>
            <person name="Nakayama K."/>
        </authorList>
    </citation>
    <scope>NUCLEOTIDE SEQUENCE</scope>
</reference>
<dbReference type="Proteomes" id="UP001151760">
    <property type="component" value="Unassembled WGS sequence"/>
</dbReference>
<dbReference type="EMBL" id="BQNB010015480">
    <property type="protein sequence ID" value="GJT40506.1"/>
    <property type="molecule type" value="Genomic_DNA"/>
</dbReference>